<dbReference type="InterPro" id="IPR041780">
    <property type="entry name" value="MPP_PrpE-like"/>
</dbReference>
<dbReference type="InterPro" id="IPR004843">
    <property type="entry name" value="Calcineurin-like_PHP"/>
</dbReference>
<accession>A0ABP8LFX4</accession>
<feature type="domain" description="Calcineurin-like phosphoesterase" evidence="1">
    <location>
        <begin position="20"/>
        <end position="214"/>
    </location>
</feature>
<dbReference type="InterPro" id="IPR050126">
    <property type="entry name" value="Ap4A_hydrolase"/>
</dbReference>
<dbReference type="RefSeq" id="WP_345157373.1">
    <property type="nucleotide sequence ID" value="NZ_BAABHC010000004.1"/>
</dbReference>
<organism evidence="2 3">
    <name type="scientific">Pontibacter saemangeumensis</name>
    <dbReference type="NCBI Taxonomy" id="1084525"/>
    <lineage>
        <taxon>Bacteria</taxon>
        <taxon>Pseudomonadati</taxon>
        <taxon>Bacteroidota</taxon>
        <taxon>Cytophagia</taxon>
        <taxon>Cytophagales</taxon>
        <taxon>Hymenobacteraceae</taxon>
        <taxon>Pontibacter</taxon>
    </lineage>
</organism>
<sequence>MIAQDQQQQNYAAHPDQRGPFHIIGDVHGCFEELLALLQQLGYAVELHEQQRYISQSQVRSKLIFVGDLVDRGPNSPEVLRLVMDLMEQGLAYCVSGNHDDKLHRMLLGHNVQVRHGLELTVAQLASYDDAFRTRVKDFLGTLPHHLIFDEGRLIVAHAGLEERLHGSNSKSVRALCLYGPVSGGKDEKGLPIRLDWAAEYCGKSVVVYGHTPVQEPHWRNNTINIDTGCVFGGSLTAMSYPEYKLTSVEALTKYAEPMRPFILHPRHAQHSSS</sequence>
<dbReference type="PANTHER" id="PTHR42850">
    <property type="entry name" value="METALLOPHOSPHOESTERASE"/>
    <property type="match status" value="1"/>
</dbReference>
<evidence type="ECO:0000313" key="2">
    <source>
        <dbReference type="EMBL" id="GAA4427612.1"/>
    </source>
</evidence>
<keyword evidence="3" id="KW-1185">Reference proteome</keyword>
<gene>
    <name evidence="2" type="ORF">GCM10023188_10920</name>
</gene>
<dbReference type="CDD" id="cd07423">
    <property type="entry name" value="MPP_Prp_like"/>
    <property type="match status" value="1"/>
</dbReference>
<proteinExistence type="predicted"/>
<comment type="caution">
    <text evidence="2">The sequence shown here is derived from an EMBL/GenBank/DDBJ whole genome shotgun (WGS) entry which is preliminary data.</text>
</comment>
<dbReference type="SUPFAM" id="SSF56300">
    <property type="entry name" value="Metallo-dependent phosphatases"/>
    <property type="match status" value="1"/>
</dbReference>
<dbReference type="InterPro" id="IPR006186">
    <property type="entry name" value="Ser/Thr-sp_prot-phosphatase"/>
</dbReference>
<dbReference type="Gene3D" id="3.60.21.10">
    <property type="match status" value="1"/>
</dbReference>
<dbReference type="Pfam" id="PF00149">
    <property type="entry name" value="Metallophos"/>
    <property type="match status" value="1"/>
</dbReference>
<dbReference type="EMBL" id="BAABHC010000004">
    <property type="protein sequence ID" value="GAA4427612.1"/>
    <property type="molecule type" value="Genomic_DNA"/>
</dbReference>
<dbReference type="InterPro" id="IPR029052">
    <property type="entry name" value="Metallo-depent_PP-like"/>
</dbReference>
<evidence type="ECO:0000313" key="3">
    <source>
        <dbReference type="Proteomes" id="UP001500552"/>
    </source>
</evidence>
<dbReference type="PANTHER" id="PTHR42850:SF7">
    <property type="entry name" value="BIS(5'-NUCLEOSYL)-TETRAPHOSPHATASE PRPE [ASYMMETRICAL]"/>
    <property type="match status" value="1"/>
</dbReference>
<name>A0ABP8LFX4_9BACT</name>
<dbReference type="Proteomes" id="UP001500552">
    <property type="component" value="Unassembled WGS sequence"/>
</dbReference>
<protein>
    <recommendedName>
        <fullName evidence="1">Calcineurin-like phosphoesterase domain-containing protein</fullName>
    </recommendedName>
</protein>
<evidence type="ECO:0000259" key="1">
    <source>
        <dbReference type="Pfam" id="PF00149"/>
    </source>
</evidence>
<dbReference type="PRINTS" id="PR00114">
    <property type="entry name" value="STPHPHTASE"/>
</dbReference>
<reference evidence="3" key="1">
    <citation type="journal article" date="2019" name="Int. J. Syst. Evol. Microbiol.">
        <title>The Global Catalogue of Microorganisms (GCM) 10K type strain sequencing project: providing services to taxonomists for standard genome sequencing and annotation.</title>
        <authorList>
            <consortium name="The Broad Institute Genomics Platform"/>
            <consortium name="The Broad Institute Genome Sequencing Center for Infectious Disease"/>
            <person name="Wu L."/>
            <person name="Ma J."/>
        </authorList>
    </citation>
    <scope>NUCLEOTIDE SEQUENCE [LARGE SCALE GENOMIC DNA]</scope>
    <source>
        <strain evidence="3">JCM 17926</strain>
    </source>
</reference>